<accession>A0AAN8XTF2</accession>
<feature type="non-terminal residue" evidence="1">
    <location>
        <position position="1"/>
    </location>
</feature>
<sequence length="68" mass="7468">TLSVEFVHGGEGKGKEAISKFMAGKGYGVYSEVTHPGWLANDFIFAKRELLQNIRVQQTSVAKQEGNI</sequence>
<comment type="caution">
    <text evidence="1">The sequence shown here is derived from an EMBL/GenBank/DDBJ whole genome shotgun (WGS) entry which is preliminary data.</text>
</comment>
<reference evidence="1 2" key="1">
    <citation type="submission" date="2023-11" db="EMBL/GenBank/DDBJ databases">
        <title>Halocaridina rubra genome assembly.</title>
        <authorList>
            <person name="Smith C."/>
        </authorList>
    </citation>
    <scope>NUCLEOTIDE SEQUENCE [LARGE SCALE GENOMIC DNA]</scope>
    <source>
        <strain evidence="1">EP-1</strain>
        <tissue evidence="1">Whole</tissue>
    </source>
</reference>
<organism evidence="1 2">
    <name type="scientific">Halocaridina rubra</name>
    <name type="common">Hawaiian red shrimp</name>
    <dbReference type="NCBI Taxonomy" id="373956"/>
    <lineage>
        <taxon>Eukaryota</taxon>
        <taxon>Metazoa</taxon>
        <taxon>Ecdysozoa</taxon>
        <taxon>Arthropoda</taxon>
        <taxon>Crustacea</taxon>
        <taxon>Multicrustacea</taxon>
        <taxon>Malacostraca</taxon>
        <taxon>Eumalacostraca</taxon>
        <taxon>Eucarida</taxon>
        <taxon>Decapoda</taxon>
        <taxon>Pleocyemata</taxon>
        <taxon>Caridea</taxon>
        <taxon>Atyoidea</taxon>
        <taxon>Atyidae</taxon>
        <taxon>Halocaridina</taxon>
    </lineage>
</organism>
<evidence type="ECO:0000313" key="1">
    <source>
        <dbReference type="EMBL" id="KAK7083854.1"/>
    </source>
</evidence>
<dbReference type="EMBL" id="JAXCGZ010002477">
    <property type="protein sequence ID" value="KAK7083854.1"/>
    <property type="molecule type" value="Genomic_DNA"/>
</dbReference>
<gene>
    <name evidence="1" type="ORF">SK128_007801</name>
</gene>
<dbReference type="Proteomes" id="UP001381693">
    <property type="component" value="Unassembled WGS sequence"/>
</dbReference>
<dbReference type="AlphaFoldDB" id="A0AAN8XTF2"/>
<protein>
    <submittedName>
        <fullName evidence="1">Uncharacterized protein</fullName>
    </submittedName>
</protein>
<proteinExistence type="predicted"/>
<name>A0AAN8XTF2_HALRR</name>
<evidence type="ECO:0000313" key="2">
    <source>
        <dbReference type="Proteomes" id="UP001381693"/>
    </source>
</evidence>
<keyword evidence="2" id="KW-1185">Reference proteome</keyword>